<protein>
    <submittedName>
        <fullName evidence="1 2">Uncharacterized protein</fullName>
    </submittedName>
</protein>
<evidence type="ECO:0000313" key="1">
    <source>
        <dbReference type="EMBL" id="OAV91099.1"/>
    </source>
</evidence>
<dbReference type="AlphaFoldDB" id="A0A180GEY6"/>
<proteinExistence type="predicted"/>
<sequence length="302" mass="33907">MLESTTTLSQVAHFITLPSIRAKDLEELDSLICKYRKCLRSGWPSKSSKPNLHVTQHFSEVIRRFGPPRSTAAWAQERVNGMLQRLPTNHHLEDIPKTLITKWHLHSNLCSLQQDPTYVSSLATSEVELGLPITFDLEKSLFVKWQRTVARHRTASTSPGIEPAKLDLVPTVEAVKSIRVNRKMVTTKEGHEGNSLVEFYLGKHQRFGEVETIFRSDQTPRKTWLVVKPFEELHRTQDPYCDYPDLNCRLVKAVHEVSAVIDSDLVIGHIAILRHGAGTFGLATETVSAVGLGTSGWEGLGN</sequence>
<evidence type="ECO:0000313" key="2">
    <source>
        <dbReference type="EnsemblFungi" id="PTTG_28099-t43_1-p1"/>
    </source>
</evidence>
<evidence type="ECO:0000313" key="3">
    <source>
        <dbReference type="Proteomes" id="UP000005240"/>
    </source>
</evidence>
<organism evidence="1">
    <name type="scientific">Puccinia triticina (isolate 1-1 / race 1 (BBBD))</name>
    <name type="common">Brown leaf rust fungus</name>
    <dbReference type="NCBI Taxonomy" id="630390"/>
    <lineage>
        <taxon>Eukaryota</taxon>
        <taxon>Fungi</taxon>
        <taxon>Dikarya</taxon>
        <taxon>Basidiomycota</taxon>
        <taxon>Pucciniomycotina</taxon>
        <taxon>Pucciniomycetes</taxon>
        <taxon>Pucciniales</taxon>
        <taxon>Pucciniaceae</taxon>
        <taxon>Puccinia</taxon>
    </lineage>
</organism>
<reference evidence="1" key="1">
    <citation type="submission" date="2009-11" db="EMBL/GenBank/DDBJ databases">
        <authorList>
            <consortium name="The Broad Institute Genome Sequencing Platform"/>
            <person name="Ward D."/>
            <person name="Feldgarden M."/>
            <person name="Earl A."/>
            <person name="Young S.K."/>
            <person name="Zeng Q."/>
            <person name="Koehrsen M."/>
            <person name="Alvarado L."/>
            <person name="Berlin A."/>
            <person name="Bochicchio J."/>
            <person name="Borenstein D."/>
            <person name="Chapman S.B."/>
            <person name="Chen Z."/>
            <person name="Engels R."/>
            <person name="Freedman E."/>
            <person name="Gellesch M."/>
            <person name="Goldberg J."/>
            <person name="Griggs A."/>
            <person name="Gujja S."/>
            <person name="Heilman E."/>
            <person name="Heiman D."/>
            <person name="Hepburn T."/>
            <person name="Howarth C."/>
            <person name="Jen D."/>
            <person name="Larson L."/>
            <person name="Lewis B."/>
            <person name="Mehta T."/>
            <person name="Park D."/>
            <person name="Pearson M."/>
            <person name="Roberts A."/>
            <person name="Saif S."/>
            <person name="Shea T."/>
            <person name="Shenoy N."/>
            <person name="Sisk P."/>
            <person name="Stolte C."/>
            <person name="Sykes S."/>
            <person name="Thomson T."/>
            <person name="Walk T."/>
            <person name="White J."/>
            <person name="Yandava C."/>
            <person name="Izard J."/>
            <person name="Baranova O.V."/>
            <person name="Blanton J.M."/>
            <person name="Tanner A.C."/>
            <person name="Dewhirst F.E."/>
            <person name="Haas B."/>
            <person name="Nusbaum C."/>
            <person name="Birren B."/>
        </authorList>
    </citation>
    <scope>NUCLEOTIDE SEQUENCE [LARGE SCALE GENOMIC DNA]</scope>
    <source>
        <strain evidence="1">1-1 BBBD Race 1</strain>
    </source>
</reference>
<dbReference type="Proteomes" id="UP000005240">
    <property type="component" value="Unassembled WGS sequence"/>
</dbReference>
<name>A0A180GEY6_PUCT1</name>
<reference evidence="2 3" key="3">
    <citation type="journal article" date="2017" name="G3 (Bethesda)">
        <title>Comparative analysis highlights variable genome content of wheat rusts and divergence of the mating loci.</title>
        <authorList>
            <person name="Cuomo C.A."/>
            <person name="Bakkeren G."/>
            <person name="Khalil H.B."/>
            <person name="Panwar V."/>
            <person name="Joly D."/>
            <person name="Linning R."/>
            <person name="Sakthikumar S."/>
            <person name="Song X."/>
            <person name="Adiconis X."/>
            <person name="Fan L."/>
            <person name="Goldberg J.M."/>
            <person name="Levin J.Z."/>
            <person name="Young S."/>
            <person name="Zeng Q."/>
            <person name="Anikster Y."/>
            <person name="Bruce M."/>
            <person name="Wang M."/>
            <person name="Yin C."/>
            <person name="McCallum B."/>
            <person name="Szabo L.J."/>
            <person name="Hulbert S."/>
            <person name="Chen X."/>
            <person name="Fellers J.P."/>
        </authorList>
    </citation>
    <scope>NUCLEOTIDE SEQUENCE</scope>
    <source>
        <strain evidence="3">Isolate 1-1 / race 1 (BBBD)</strain>
        <strain evidence="2">isolate 1-1 / race 1 (BBBD)</strain>
    </source>
</reference>
<accession>A0A180GEY6</accession>
<dbReference type="EMBL" id="ADAS02000087">
    <property type="protein sequence ID" value="OAV91099.1"/>
    <property type="molecule type" value="Genomic_DNA"/>
</dbReference>
<dbReference type="VEuPathDB" id="FungiDB:PTTG_28099"/>
<keyword evidence="3" id="KW-1185">Reference proteome</keyword>
<gene>
    <name evidence="1" type="ORF">PTTG_28099</name>
</gene>
<dbReference type="EnsemblFungi" id="PTTG_28099-t43_1">
    <property type="protein sequence ID" value="PTTG_28099-t43_1-p1"/>
    <property type="gene ID" value="PTTG_28099"/>
</dbReference>
<dbReference type="OrthoDB" id="2517212at2759"/>
<reference evidence="1" key="2">
    <citation type="submission" date="2016-05" db="EMBL/GenBank/DDBJ databases">
        <title>Comparative analysis highlights variable genome content of wheat rusts and divergence of the mating loci.</title>
        <authorList>
            <person name="Cuomo C.A."/>
            <person name="Bakkeren G."/>
            <person name="Szabo L."/>
            <person name="Khalil H."/>
            <person name="Joly D."/>
            <person name="Goldberg J."/>
            <person name="Young S."/>
            <person name="Zeng Q."/>
            <person name="Fellers J."/>
        </authorList>
    </citation>
    <scope>NUCLEOTIDE SEQUENCE [LARGE SCALE GENOMIC DNA]</scope>
    <source>
        <strain evidence="1">1-1 BBBD Race 1</strain>
    </source>
</reference>
<reference evidence="2" key="4">
    <citation type="submission" date="2025-05" db="UniProtKB">
        <authorList>
            <consortium name="EnsemblFungi"/>
        </authorList>
    </citation>
    <scope>IDENTIFICATION</scope>
    <source>
        <strain evidence="2">isolate 1-1 / race 1 (BBBD)</strain>
    </source>
</reference>